<dbReference type="GO" id="GO:0005737">
    <property type="term" value="C:cytoplasm"/>
    <property type="evidence" value="ECO:0007669"/>
    <property type="project" value="TreeGrafter"/>
</dbReference>
<dbReference type="InterPro" id="IPR042099">
    <property type="entry name" value="ANL_N_sf"/>
</dbReference>
<evidence type="ECO:0000313" key="9">
    <source>
        <dbReference type="Proteomes" id="UP000521872"/>
    </source>
</evidence>
<protein>
    <recommendedName>
        <fullName evidence="7">AMP-dependent synthetase/ligase domain-containing protein</fullName>
    </recommendedName>
</protein>
<dbReference type="InterPro" id="IPR020845">
    <property type="entry name" value="AMP-binding_CS"/>
</dbReference>
<dbReference type="InterPro" id="IPR000873">
    <property type="entry name" value="AMP-dep_synth/lig_dom"/>
</dbReference>
<dbReference type="InterPro" id="IPR010071">
    <property type="entry name" value="AA_adenyl_dom"/>
</dbReference>
<name>A0A8H4QKI5_9AGAR</name>
<dbReference type="PROSITE" id="PS00455">
    <property type="entry name" value="AMP_BINDING"/>
    <property type="match status" value="1"/>
</dbReference>
<feature type="region of interest" description="Disordered" evidence="5">
    <location>
        <begin position="1"/>
        <end position="36"/>
    </location>
</feature>
<dbReference type="Gene3D" id="3.40.50.12780">
    <property type="entry name" value="N-terminal domain of ligase-like"/>
    <property type="match status" value="1"/>
</dbReference>
<dbReference type="Pfam" id="PF00501">
    <property type="entry name" value="AMP-binding"/>
    <property type="match status" value="1"/>
</dbReference>
<keyword evidence="1" id="KW-0596">Phosphopantetheine</keyword>
<evidence type="ECO:0000256" key="2">
    <source>
        <dbReference type="ARBA" id="ARBA00022553"/>
    </source>
</evidence>
<reference evidence="8 9" key="1">
    <citation type="submission" date="2019-12" db="EMBL/GenBank/DDBJ databases">
        <authorList>
            <person name="Floudas D."/>
            <person name="Bentzer J."/>
            <person name="Ahren D."/>
            <person name="Johansson T."/>
            <person name="Persson P."/>
            <person name="Tunlid A."/>
        </authorList>
    </citation>
    <scope>NUCLEOTIDE SEQUENCE [LARGE SCALE GENOMIC DNA]</scope>
    <source>
        <strain evidence="8 9">CBS 102.39</strain>
    </source>
</reference>
<keyword evidence="9" id="KW-1185">Reference proteome</keyword>
<evidence type="ECO:0000259" key="7">
    <source>
        <dbReference type="Pfam" id="PF00501"/>
    </source>
</evidence>
<dbReference type="GO" id="GO:0031177">
    <property type="term" value="F:phosphopantetheine binding"/>
    <property type="evidence" value="ECO:0007669"/>
    <property type="project" value="TreeGrafter"/>
</dbReference>
<feature type="domain" description="AMP-dependent synthetase/ligase" evidence="7">
    <location>
        <begin position="66"/>
        <end position="422"/>
    </location>
</feature>
<proteinExistence type="inferred from homology"/>
<keyword evidence="6" id="KW-0812">Transmembrane</keyword>
<keyword evidence="6" id="KW-0472">Membrane</keyword>
<evidence type="ECO:0000256" key="3">
    <source>
        <dbReference type="ARBA" id="ARBA00022598"/>
    </source>
</evidence>
<sequence>MLSTSSSPSSSSSYSSSTSSTSVTSTSTQSPSPLSMLSPEDQTLFYKYGLGSSRPVPIPIIHHAIEQHVLNRPNSIAVEHLSSSSPATRTLTYHTLGALSTHLAYLLRTKHSVVPGKRVCILARRSVELIVGIVGVLKSGGQYVPLDAQTITDETLGFVLGDAEPSVVLVMEEYRGRVEGLVRGSVPVVVLEDVVRPYLTRRRQVNGQDEKVPIMPDLSSPDDGAYVIYTSGTTGRPKGVDVRHRGVTNVISDSPGNVSMRPGLRVAQLLNIAFDMGAWEILGSLYNGCTLCLRGNTSKDWVALLKTVHVVIATPSMLIPHEPEMYPTIKHVIVGGEPCPQALADKWAKCTNFSNCCGPTEISICNTVLPRHTPGYPLSIGTPIPNTNVYILSRDPTCTTPVPIGEVGCMWVGGVGVSRGYLNLPEKTSERWKRDPFVGDGTGMMFNTGDLGRWREDGQLDHMGRADDQVKVKGFRVELDGVSAAMRTYPPVQSAVTLLINKTHLHAFVTPSSVDLSLLRQTVAKIQPSYAVPSYYHAMEEFPLTSNGKVDKRKLRAMAERELEAEAGRGGRRLLTPHSSSSSSMTLSLPSPGLYSNPSTPSTPIPPYSAPGTPLLTPEKKSSEKDKSVSSSNPNSSPGYFPPRPTSTQARSWRYWRLWGVGMGFALVWLWLFANGSSTS</sequence>
<comment type="caution">
    <text evidence="8">The sequence shown here is derived from an EMBL/GenBank/DDBJ whole genome shotgun (WGS) entry which is preliminary data.</text>
</comment>
<organism evidence="8 9">
    <name type="scientific">Agrocybe pediades</name>
    <dbReference type="NCBI Taxonomy" id="84607"/>
    <lineage>
        <taxon>Eukaryota</taxon>
        <taxon>Fungi</taxon>
        <taxon>Dikarya</taxon>
        <taxon>Basidiomycota</taxon>
        <taxon>Agaricomycotina</taxon>
        <taxon>Agaricomycetes</taxon>
        <taxon>Agaricomycetidae</taxon>
        <taxon>Agaricales</taxon>
        <taxon>Agaricineae</taxon>
        <taxon>Strophariaceae</taxon>
        <taxon>Agrocybe</taxon>
    </lineage>
</organism>
<evidence type="ECO:0000256" key="4">
    <source>
        <dbReference type="ARBA" id="ARBA00029454"/>
    </source>
</evidence>
<gene>
    <name evidence="8" type="ORF">D9613_012742</name>
</gene>
<feature type="compositionally biased region" description="Low complexity" evidence="5">
    <location>
        <begin position="573"/>
        <end position="600"/>
    </location>
</feature>
<feature type="transmembrane region" description="Helical" evidence="6">
    <location>
        <begin position="655"/>
        <end position="674"/>
    </location>
</feature>
<dbReference type="GO" id="GO:0016874">
    <property type="term" value="F:ligase activity"/>
    <property type="evidence" value="ECO:0007669"/>
    <property type="project" value="UniProtKB-KW"/>
</dbReference>
<dbReference type="AlphaFoldDB" id="A0A8H4QKI5"/>
<evidence type="ECO:0000256" key="1">
    <source>
        <dbReference type="ARBA" id="ARBA00022450"/>
    </source>
</evidence>
<dbReference type="InterPro" id="IPR045851">
    <property type="entry name" value="AMP-bd_C_sf"/>
</dbReference>
<dbReference type="Gene3D" id="3.30.300.30">
    <property type="match status" value="1"/>
</dbReference>
<accession>A0A8H4QKI5</accession>
<comment type="similarity">
    <text evidence="4">Belongs to the NRP synthetase family.</text>
</comment>
<dbReference type="PANTHER" id="PTHR45527">
    <property type="entry name" value="NONRIBOSOMAL PEPTIDE SYNTHETASE"/>
    <property type="match status" value="1"/>
</dbReference>
<feature type="compositionally biased region" description="Basic and acidic residues" evidence="5">
    <location>
        <begin position="618"/>
        <end position="628"/>
    </location>
</feature>
<dbReference type="PANTHER" id="PTHR45527:SF11">
    <property type="entry name" value="NONRIBOSOMAL PEPTIDE SYNTHETASE 5"/>
    <property type="match status" value="1"/>
</dbReference>
<feature type="compositionally biased region" description="Low complexity" evidence="5">
    <location>
        <begin position="629"/>
        <end position="638"/>
    </location>
</feature>
<evidence type="ECO:0000256" key="6">
    <source>
        <dbReference type="SAM" id="Phobius"/>
    </source>
</evidence>
<feature type="region of interest" description="Disordered" evidence="5">
    <location>
        <begin position="563"/>
        <end position="647"/>
    </location>
</feature>
<keyword evidence="3" id="KW-0436">Ligase</keyword>
<dbReference type="GO" id="GO:0044550">
    <property type="term" value="P:secondary metabolite biosynthetic process"/>
    <property type="evidence" value="ECO:0007669"/>
    <property type="project" value="TreeGrafter"/>
</dbReference>
<evidence type="ECO:0000313" key="8">
    <source>
        <dbReference type="EMBL" id="KAF4612511.1"/>
    </source>
</evidence>
<dbReference type="SUPFAM" id="SSF56801">
    <property type="entry name" value="Acetyl-CoA synthetase-like"/>
    <property type="match status" value="1"/>
</dbReference>
<dbReference type="NCBIfam" id="TIGR01733">
    <property type="entry name" value="AA-adenyl-dom"/>
    <property type="match status" value="1"/>
</dbReference>
<dbReference type="EMBL" id="JAACJL010000049">
    <property type="protein sequence ID" value="KAF4612511.1"/>
    <property type="molecule type" value="Genomic_DNA"/>
</dbReference>
<evidence type="ECO:0000256" key="5">
    <source>
        <dbReference type="SAM" id="MobiDB-lite"/>
    </source>
</evidence>
<keyword evidence="2" id="KW-0597">Phosphoprotein</keyword>
<dbReference type="Proteomes" id="UP000521872">
    <property type="component" value="Unassembled WGS sequence"/>
</dbReference>
<keyword evidence="6" id="KW-1133">Transmembrane helix</keyword>
<dbReference type="GO" id="GO:0043041">
    <property type="term" value="P:amino acid activation for nonribosomal peptide biosynthetic process"/>
    <property type="evidence" value="ECO:0007669"/>
    <property type="project" value="TreeGrafter"/>
</dbReference>